<keyword evidence="6 18" id="KW-0031">Aminopeptidase</keyword>
<dbReference type="PANTHER" id="PTHR46322:SF1">
    <property type="entry name" value="PUROMYCIN-SENSITIVE AMINOPEPTIDASE"/>
    <property type="match status" value="1"/>
</dbReference>
<dbReference type="SUPFAM" id="SSF63737">
    <property type="entry name" value="Leukotriene A4 hydrolase N-terminal domain"/>
    <property type="match status" value="1"/>
</dbReference>
<evidence type="ECO:0000256" key="13">
    <source>
        <dbReference type="NCBIfam" id="TIGR02414"/>
    </source>
</evidence>
<dbReference type="InterPro" id="IPR027268">
    <property type="entry name" value="Peptidase_M4/M1_CTD_sf"/>
</dbReference>
<evidence type="ECO:0000256" key="4">
    <source>
        <dbReference type="ARBA" id="ARBA00012564"/>
    </source>
</evidence>
<evidence type="ECO:0000259" key="16">
    <source>
        <dbReference type="Pfam" id="PF17432"/>
    </source>
</evidence>
<dbReference type="SUPFAM" id="SSF55486">
    <property type="entry name" value="Metalloproteases ('zincins'), catalytic domain"/>
    <property type="match status" value="1"/>
</dbReference>
<evidence type="ECO:0000256" key="1">
    <source>
        <dbReference type="ARBA" id="ARBA00000098"/>
    </source>
</evidence>
<evidence type="ECO:0000256" key="3">
    <source>
        <dbReference type="ARBA" id="ARBA00010136"/>
    </source>
</evidence>
<dbReference type="Gene3D" id="2.60.40.1730">
    <property type="entry name" value="tricorn interacting facor f3 domain"/>
    <property type="match status" value="1"/>
</dbReference>
<evidence type="ECO:0000259" key="14">
    <source>
        <dbReference type="Pfam" id="PF01433"/>
    </source>
</evidence>
<dbReference type="Pfam" id="PF17900">
    <property type="entry name" value="Peptidase_M1_N"/>
    <property type="match status" value="1"/>
</dbReference>
<evidence type="ECO:0000256" key="5">
    <source>
        <dbReference type="ARBA" id="ARBA00015611"/>
    </source>
</evidence>
<dbReference type="Gene3D" id="3.30.2010.30">
    <property type="match status" value="1"/>
</dbReference>
<evidence type="ECO:0000259" key="17">
    <source>
        <dbReference type="Pfam" id="PF17900"/>
    </source>
</evidence>
<gene>
    <name evidence="18" type="ORF">MAIT1_03199</name>
</gene>
<comment type="function">
    <text evidence="12">Aminopeptidase N is involved in the degradation of intracellular peptides generated by protein breakdown during normal growth as well as in response to nutrient starvation.</text>
</comment>
<evidence type="ECO:0000256" key="12">
    <source>
        <dbReference type="ARBA" id="ARBA00059739"/>
    </source>
</evidence>
<feature type="domain" description="Peptidase M1 alanyl aminopeptidase Ig-like fold" evidence="15">
    <location>
        <begin position="452"/>
        <end position="558"/>
    </location>
</feature>
<keyword evidence="9" id="KW-0378">Hydrolase</keyword>
<protein>
    <recommendedName>
        <fullName evidence="5 13">Aminopeptidase N</fullName>
        <ecNumber evidence="4 13">3.4.11.2</ecNumber>
    </recommendedName>
</protein>
<dbReference type="STRING" id="1434232.MAIT1_03199"/>
<dbReference type="PRINTS" id="PR00756">
    <property type="entry name" value="ALADIPTASE"/>
</dbReference>
<dbReference type="FunFam" id="3.30.2010.30:FF:000002">
    <property type="entry name" value="Putative aminopeptidase N"/>
    <property type="match status" value="1"/>
</dbReference>
<organism evidence="18 19">
    <name type="scientific">Magnetofaba australis IT-1</name>
    <dbReference type="NCBI Taxonomy" id="1434232"/>
    <lineage>
        <taxon>Bacteria</taxon>
        <taxon>Pseudomonadati</taxon>
        <taxon>Pseudomonadota</taxon>
        <taxon>Magnetococcia</taxon>
        <taxon>Magnetococcales</taxon>
        <taxon>Magnetococcaceae</taxon>
        <taxon>Magnetofaba</taxon>
    </lineage>
</organism>
<dbReference type="OrthoDB" id="100605at2"/>
<comment type="cofactor">
    <cofactor evidence="2">
        <name>Zn(2+)</name>
        <dbReference type="ChEBI" id="CHEBI:29105"/>
    </cofactor>
</comment>
<keyword evidence="19" id="KW-1185">Reference proteome</keyword>
<evidence type="ECO:0000313" key="18">
    <source>
        <dbReference type="EMBL" id="OSM05063.1"/>
    </source>
</evidence>
<keyword evidence="7" id="KW-0645">Protease</keyword>
<dbReference type="Gene3D" id="1.25.50.10">
    <property type="entry name" value="Peptidase M1, alanyl aminopeptidase, C-terminal domain"/>
    <property type="match status" value="1"/>
</dbReference>
<dbReference type="Pfam" id="PF11940">
    <property type="entry name" value="DUF3458"/>
    <property type="match status" value="1"/>
</dbReference>
<evidence type="ECO:0000259" key="15">
    <source>
        <dbReference type="Pfam" id="PF11940"/>
    </source>
</evidence>
<dbReference type="FunFam" id="2.60.40.1730:FF:000005">
    <property type="entry name" value="Aminopeptidase N"/>
    <property type="match status" value="1"/>
</dbReference>
<dbReference type="FunFam" id="1.10.390.10:FF:000002">
    <property type="entry name" value="Aminopeptidase N"/>
    <property type="match status" value="1"/>
</dbReference>
<evidence type="ECO:0000256" key="10">
    <source>
        <dbReference type="ARBA" id="ARBA00022833"/>
    </source>
</evidence>
<dbReference type="Pfam" id="PF17432">
    <property type="entry name" value="DUF3458_C"/>
    <property type="match status" value="1"/>
</dbReference>
<evidence type="ECO:0000256" key="8">
    <source>
        <dbReference type="ARBA" id="ARBA00022723"/>
    </source>
</evidence>
<dbReference type="EC" id="3.4.11.2" evidence="4 13"/>
<dbReference type="Pfam" id="PF01433">
    <property type="entry name" value="Peptidase_M1"/>
    <property type="match status" value="1"/>
</dbReference>
<feature type="domain" description="Aminopeptidase N-like N-terminal" evidence="17">
    <location>
        <begin position="34"/>
        <end position="194"/>
    </location>
</feature>
<dbReference type="InterPro" id="IPR038438">
    <property type="entry name" value="PepN_Ig-like_sf"/>
</dbReference>
<keyword evidence="11" id="KW-0482">Metalloprotease</keyword>
<dbReference type="GO" id="GO:0008270">
    <property type="term" value="F:zinc ion binding"/>
    <property type="evidence" value="ECO:0007669"/>
    <property type="project" value="InterPro"/>
</dbReference>
<dbReference type="Gene3D" id="2.60.40.1840">
    <property type="match status" value="1"/>
</dbReference>
<name>A0A1Y2K687_9PROT</name>
<sequence>MSDSAKPQTRYLKDYAPPPYAVSAIQLRFELFEESARVTSTLEMQRQHRQDEAGQTPLMLDGHDMTLHSVTLDGQKLDTDAYIVEPERLVIANPPERFTLEIVTSSKPQDNASLEGLYRSGDMFCTQCEAEGFRKITYYPDRPDVMAPYTVTIEADKARYPTLLSNGNRIDGGDLPDGRRFAVWQDPFPKPSYLFALVAGNLGCLRDAFITQSGRRVALELYAREQDVAQCHHAMAALKKSMRWDEERFGREYDLDVYMIVAVGDFNMGAMENKGLNIFNTKYVLANPDTATDSEYEGIDSVIAHEYFHNWSGNRVTCRDWFQLSLKEGLTVFRDQEFSSDIVSGPVQRINDVRVLRSHQFPEDAGPTAHPVQPDSYIEINNFYTNTVYNKGAEVVRMLQTLLGRDGFRKGLDLYFERHDGQAVTVEEFISAMEAANGRALTQFRLWYVQAGTPQVRAALSHDAASQRLTLTLRQSCPATPGQSFKQPFHIPIATALLDQQGQAIPLRLVGESNAAPAPTERVLELRATEESFHFDGVAQMPTPSLLRGFSAPVKLDAQLDNAQLAFLWAHDSDPFNRWESGQEYATRVMLGLVAARARGDSLNLDENFVDAFRACLQDDALDPALRALALTLPSEGHLMERMTLADPQAAHAIRSFVRAQLSVRLEAELLTAYHAFRVAGAYRYAPLDAGRRALRNLCLDLLLAGQDSAAETLALNHYHNADNMTDRLAAITPIIHGGLPHSDKLIADFYIHCASSANALDKWFSIQASAPLPDALPRVRALMTHQDFSLRNPNKVRAVIGAFCGGNPVRFHDASGAGYAFLAEQVLALDAANPQAAARMVALMSRWRRFRRDLAELMQKQLQRILTQDKLSNDVYEIVSKSLNAPADD</sequence>
<dbReference type="PANTHER" id="PTHR46322">
    <property type="entry name" value="PUROMYCIN-SENSITIVE AMINOPEPTIDASE"/>
    <property type="match status" value="1"/>
</dbReference>
<dbReference type="NCBIfam" id="TIGR02414">
    <property type="entry name" value="pepN_proteo"/>
    <property type="match status" value="1"/>
</dbReference>
<dbReference type="InterPro" id="IPR037144">
    <property type="entry name" value="Peptidase_M1_pepN_C_sf"/>
</dbReference>
<comment type="similarity">
    <text evidence="3">Belongs to the peptidase M1 family.</text>
</comment>
<dbReference type="InterPro" id="IPR014782">
    <property type="entry name" value="Peptidase_M1_dom"/>
</dbReference>
<evidence type="ECO:0000256" key="9">
    <source>
        <dbReference type="ARBA" id="ARBA00022801"/>
    </source>
</evidence>
<proteinExistence type="inferred from homology"/>
<evidence type="ECO:0000313" key="19">
    <source>
        <dbReference type="Proteomes" id="UP000194003"/>
    </source>
</evidence>
<dbReference type="InterPro" id="IPR045357">
    <property type="entry name" value="Aminopeptidase_N-like_N"/>
</dbReference>
<dbReference type="RefSeq" id="WP_085441704.1">
    <property type="nucleotide sequence ID" value="NZ_LVJN01000018.1"/>
</dbReference>
<dbReference type="InterPro" id="IPR042097">
    <property type="entry name" value="Aminopeptidase_N-like_N_sf"/>
</dbReference>
<reference evidence="18 19" key="1">
    <citation type="journal article" date="2016" name="BMC Genomics">
        <title>Combined genomic and structural analyses of a cultured magnetotactic bacterium reveals its niche adaptation to a dynamic environment.</title>
        <authorList>
            <person name="Araujo A.C."/>
            <person name="Morillo V."/>
            <person name="Cypriano J."/>
            <person name="Teixeira L.C."/>
            <person name="Leao P."/>
            <person name="Lyra S."/>
            <person name="Almeida L.G."/>
            <person name="Bazylinski D.A."/>
            <person name="Vasconcellos A.T."/>
            <person name="Abreu F."/>
            <person name="Lins U."/>
        </authorList>
    </citation>
    <scope>NUCLEOTIDE SEQUENCE [LARGE SCALE GENOMIC DNA]</scope>
    <source>
        <strain evidence="18 19">IT-1</strain>
    </source>
</reference>
<evidence type="ECO:0000256" key="2">
    <source>
        <dbReference type="ARBA" id="ARBA00001947"/>
    </source>
</evidence>
<dbReference type="EMBL" id="LVJN01000018">
    <property type="protein sequence ID" value="OSM05063.1"/>
    <property type="molecule type" value="Genomic_DNA"/>
</dbReference>
<dbReference type="InterPro" id="IPR001930">
    <property type="entry name" value="Peptidase_M1"/>
</dbReference>
<feature type="domain" description="Peptidase M1 membrane alanine aminopeptidase" evidence="14">
    <location>
        <begin position="234"/>
        <end position="444"/>
    </location>
</feature>
<dbReference type="InterPro" id="IPR035414">
    <property type="entry name" value="Peptidase_M1_pepN_Ig-like"/>
</dbReference>
<dbReference type="Proteomes" id="UP000194003">
    <property type="component" value="Unassembled WGS sequence"/>
</dbReference>
<evidence type="ECO:0000256" key="6">
    <source>
        <dbReference type="ARBA" id="ARBA00022438"/>
    </source>
</evidence>
<comment type="caution">
    <text evidence="18">The sequence shown here is derived from an EMBL/GenBank/DDBJ whole genome shotgun (WGS) entry which is preliminary data.</text>
</comment>
<dbReference type="GO" id="GO:0006508">
    <property type="term" value="P:proteolysis"/>
    <property type="evidence" value="ECO:0007669"/>
    <property type="project" value="UniProtKB-UniRule"/>
</dbReference>
<evidence type="ECO:0000256" key="11">
    <source>
        <dbReference type="ARBA" id="ARBA00023049"/>
    </source>
</evidence>
<dbReference type="GO" id="GO:0008237">
    <property type="term" value="F:metallopeptidase activity"/>
    <property type="evidence" value="ECO:0007669"/>
    <property type="project" value="UniProtKB-UniRule"/>
</dbReference>
<dbReference type="InterPro" id="IPR012779">
    <property type="entry name" value="Peptidase_M1_pepN"/>
</dbReference>
<dbReference type="AlphaFoldDB" id="A0A1Y2K687"/>
<accession>A0A1Y2K687</accession>
<dbReference type="GO" id="GO:0016285">
    <property type="term" value="F:alanyl aminopeptidase activity"/>
    <property type="evidence" value="ECO:0007669"/>
    <property type="project" value="UniProtKB-EC"/>
</dbReference>
<evidence type="ECO:0000256" key="7">
    <source>
        <dbReference type="ARBA" id="ARBA00022670"/>
    </source>
</evidence>
<keyword evidence="10" id="KW-0862">Zinc</keyword>
<dbReference type="FunFam" id="2.60.40.1840:FF:000001">
    <property type="entry name" value="Aminopeptidase N"/>
    <property type="match status" value="1"/>
</dbReference>
<dbReference type="InterPro" id="IPR024601">
    <property type="entry name" value="Peptidase_M1_pepN_C"/>
</dbReference>
<dbReference type="CDD" id="cd09600">
    <property type="entry name" value="M1_APN"/>
    <property type="match status" value="1"/>
</dbReference>
<dbReference type="Gene3D" id="1.10.390.10">
    <property type="entry name" value="Neutral Protease Domain 2"/>
    <property type="match status" value="1"/>
</dbReference>
<comment type="catalytic activity">
    <reaction evidence="1">
        <text>Release of an N-terminal amino acid, Xaa-|-Yaa- from a peptide, amide or arylamide. Xaa is preferably Ala, but may be most amino acids including Pro (slow action). When a terminal hydrophobic residue is followed by a prolyl residue, the two may be released as an intact Xaa-Pro dipeptide.</text>
        <dbReference type="EC" id="3.4.11.2"/>
    </reaction>
</comment>
<feature type="domain" description="Peptidase M1 alanyl aminopeptidase C-terminal" evidence="16">
    <location>
        <begin position="563"/>
        <end position="885"/>
    </location>
</feature>
<keyword evidence="8" id="KW-0479">Metal-binding</keyword>